<sequence length="222" mass="23627">EHRGDTCLGRGPAPAARPPAPVRLRGLGGGRRRAGVRGRRHPGLGGRLRHRRVRADRVPAVRHLGDVPPGEVVQRGPARAAGPAGPLDDLRVHRRHLHPAGAAGDARADRPAGADRGLVRRARRRAAEDLVDQCPALAVGAALPGPGLGRRVHHAGPAGARRGGRVRADPHRRPALHRRRDRLRPQAAGPVADRVRLPRGLPPVHRDRGGLPHGRGLAGRLL</sequence>
<feature type="region of interest" description="Disordered" evidence="1">
    <location>
        <begin position="64"/>
        <end position="86"/>
    </location>
</feature>
<dbReference type="EMBL" id="CADCTP010000129">
    <property type="protein sequence ID" value="CAA9240165.1"/>
    <property type="molecule type" value="Genomic_DNA"/>
</dbReference>
<feature type="compositionally biased region" description="Low complexity" evidence="1">
    <location>
        <begin position="75"/>
        <end position="86"/>
    </location>
</feature>
<reference evidence="2" key="1">
    <citation type="submission" date="2020-02" db="EMBL/GenBank/DDBJ databases">
        <authorList>
            <person name="Meier V. D."/>
        </authorList>
    </citation>
    <scope>NUCLEOTIDE SEQUENCE</scope>
    <source>
        <strain evidence="2">AVDCRST_MAG41</strain>
    </source>
</reference>
<proteinExistence type="predicted"/>
<organism evidence="2">
    <name type="scientific">uncultured Mycobacteriales bacterium</name>
    <dbReference type="NCBI Taxonomy" id="581187"/>
    <lineage>
        <taxon>Bacteria</taxon>
        <taxon>Bacillati</taxon>
        <taxon>Actinomycetota</taxon>
        <taxon>Actinomycetes</taxon>
        <taxon>Mycobacteriales</taxon>
        <taxon>environmental samples</taxon>
    </lineage>
</organism>
<gene>
    <name evidence="2" type="ORF">AVDCRST_MAG41-1361</name>
</gene>
<feature type="compositionally biased region" description="Gly residues" evidence="1">
    <location>
        <begin position="211"/>
        <end position="222"/>
    </location>
</feature>
<accession>A0A6J4I4Q1</accession>
<feature type="compositionally biased region" description="Basic residues" evidence="1">
    <location>
        <begin position="173"/>
        <end position="182"/>
    </location>
</feature>
<evidence type="ECO:0000313" key="2">
    <source>
        <dbReference type="EMBL" id="CAA9240165.1"/>
    </source>
</evidence>
<feature type="region of interest" description="Disordered" evidence="1">
    <location>
        <begin position="1"/>
        <end position="45"/>
    </location>
</feature>
<feature type="compositionally biased region" description="Basic residues" evidence="1">
    <location>
        <begin position="30"/>
        <end position="45"/>
    </location>
</feature>
<feature type="non-terminal residue" evidence="2">
    <location>
        <position position="1"/>
    </location>
</feature>
<protein>
    <submittedName>
        <fullName evidence="2">FIG01964566: Predicted membrane protein, hemolysin III homolog</fullName>
    </submittedName>
</protein>
<dbReference type="AlphaFoldDB" id="A0A6J4I4Q1"/>
<feature type="region of interest" description="Disordered" evidence="1">
    <location>
        <begin position="148"/>
        <end position="222"/>
    </location>
</feature>
<name>A0A6J4I4Q1_9ACTN</name>
<feature type="non-terminal residue" evidence="2">
    <location>
        <position position="222"/>
    </location>
</feature>
<evidence type="ECO:0000256" key="1">
    <source>
        <dbReference type="SAM" id="MobiDB-lite"/>
    </source>
</evidence>